<dbReference type="CDD" id="cd22191">
    <property type="entry name" value="DPBB_RlpA_EXP_N-like"/>
    <property type="match status" value="1"/>
</dbReference>
<proteinExistence type="predicted"/>
<evidence type="ECO:0000313" key="4">
    <source>
        <dbReference type="Proteomes" id="UP001221142"/>
    </source>
</evidence>
<comment type="caution">
    <text evidence="3">The sequence shown here is derived from an EMBL/GenBank/DDBJ whole genome shotgun (WGS) entry which is preliminary data.</text>
</comment>
<keyword evidence="2" id="KW-0732">Signal</keyword>
<feature type="compositionally biased region" description="Low complexity" evidence="1">
    <location>
        <begin position="151"/>
        <end position="164"/>
    </location>
</feature>
<organism evidence="3 4">
    <name type="scientific">Roridomyces roridus</name>
    <dbReference type="NCBI Taxonomy" id="1738132"/>
    <lineage>
        <taxon>Eukaryota</taxon>
        <taxon>Fungi</taxon>
        <taxon>Dikarya</taxon>
        <taxon>Basidiomycota</taxon>
        <taxon>Agaricomycotina</taxon>
        <taxon>Agaricomycetes</taxon>
        <taxon>Agaricomycetidae</taxon>
        <taxon>Agaricales</taxon>
        <taxon>Marasmiineae</taxon>
        <taxon>Mycenaceae</taxon>
        <taxon>Roridomyces</taxon>
    </lineage>
</organism>
<dbReference type="EMBL" id="JARKIF010000037">
    <property type="protein sequence ID" value="KAJ7609889.1"/>
    <property type="molecule type" value="Genomic_DNA"/>
</dbReference>
<dbReference type="Gene3D" id="2.40.40.10">
    <property type="entry name" value="RlpA-like domain"/>
    <property type="match status" value="1"/>
</dbReference>
<accession>A0AAD7F946</accession>
<dbReference type="InterPro" id="IPR036908">
    <property type="entry name" value="RlpA-like_sf"/>
</dbReference>
<sequence>MLASLSIAATLLLSVSTAMGKAHQSRPRHPFLASRVGDANFNSTAALELEKRGTFSGPTTWYETDTGPDACTGKNHKDSDWFVAMNPAQFAGGSGCCGKQLDLSYNGKTTTVTCVDECAGGPCTAYGGLDLTAGLFTFLAGSTDVGEFTGTWSYSGSGSSSSSSDDGDDDDDKQTTTSTKHTTSTTSTKHTTSTTTTTHTSTSSTTSTTTTSTTSTSAIPSSKATSASSSAPSSAAPSSAQPSATPSGATGAIKTPVGPENVMQFNEAVMQLLNVVVQAAHQD</sequence>
<feature type="signal peptide" evidence="2">
    <location>
        <begin position="1"/>
        <end position="20"/>
    </location>
</feature>
<reference evidence="3" key="1">
    <citation type="submission" date="2023-03" db="EMBL/GenBank/DDBJ databases">
        <title>Massive genome expansion in bonnet fungi (Mycena s.s.) driven by repeated elements and novel gene families across ecological guilds.</title>
        <authorList>
            <consortium name="Lawrence Berkeley National Laboratory"/>
            <person name="Harder C.B."/>
            <person name="Miyauchi S."/>
            <person name="Viragh M."/>
            <person name="Kuo A."/>
            <person name="Thoen E."/>
            <person name="Andreopoulos B."/>
            <person name="Lu D."/>
            <person name="Skrede I."/>
            <person name="Drula E."/>
            <person name="Henrissat B."/>
            <person name="Morin E."/>
            <person name="Kohler A."/>
            <person name="Barry K."/>
            <person name="LaButti K."/>
            <person name="Morin E."/>
            <person name="Salamov A."/>
            <person name="Lipzen A."/>
            <person name="Mereny Z."/>
            <person name="Hegedus B."/>
            <person name="Baldrian P."/>
            <person name="Stursova M."/>
            <person name="Weitz H."/>
            <person name="Taylor A."/>
            <person name="Grigoriev I.V."/>
            <person name="Nagy L.G."/>
            <person name="Martin F."/>
            <person name="Kauserud H."/>
        </authorList>
    </citation>
    <scope>NUCLEOTIDE SEQUENCE</scope>
    <source>
        <strain evidence="3">9284</strain>
    </source>
</reference>
<gene>
    <name evidence="3" type="ORF">FB45DRAFT_943174</name>
</gene>
<dbReference type="AlphaFoldDB" id="A0AAD7F946"/>
<dbReference type="Proteomes" id="UP001221142">
    <property type="component" value="Unassembled WGS sequence"/>
</dbReference>
<feature type="chain" id="PRO_5042076388" evidence="2">
    <location>
        <begin position="21"/>
        <end position="283"/>
    </location>
</feature>
<evidence type="ECO:0000256" key="1">
    <source>
        <dbReference type="SAM" id="MobiDB-lite"/>
    </source>
</evidence>
<keyword evidence="4" id="KW-1185">Reference proteome</keyword>
<feature type="region of interest" description="Disordered" evidence="1">
    <location>
        <begin position="151"/>
        <end position="255"/>
    </location>
</feature>
<dbReference type="SUPFAM" id="SSF50685">
    <property type="entry name" value="Barwin-like endoglucanases"/>
    <property type="match status" value="1"/>
</dbReference>
<evidence type="ECO:0000256" key="2">
    <source>
        <dbReference type="SAM" id="SignalP"/>
    </source>
</evidence>
<evidence type="ECO:0000313" key="3">
    <source>
        <dbReference type="EMBL" id="KAJ7609889.1"/>
    </source>
</evidence>
<protein>
    <submittedName>
        <fullName evidence="3">Uncharacterized protein</fullName>
    </submittedName>
</protein>
<feature type="compositionally biased region" description="Low complexity" evidence="1">
    <location>
        <begin position="175"/>
        <end position="250"/>
    </location>
</feature>
<name>A0AAD7F946_9AGAR</name>